<dbReference type="PANTHER" id="PTHR48207">
    <property type="entry name" value="SUCCINATE--HYDROXYMETHYLGLUTARATE COA-TRANSFERASE"/>
    <property type="match status" value="1"/>
</dbReference>
<protein>
    <submittedName>
        <fullName evidence="3">CoA transferase</fullName>
    </submittedName>
</protein>
<evidence type="ECO:0000256" key="2">
    <source>
        <dbReference type="SAM" id="MobiDB-lite"/>
    </source>
</evidence>
<dbReference type="PANTHER" id="PTHR48207:SF3">
    <property type="entry name" value="SUCCINATE--HYDROXYMETHYLGLUTARATE COA-TRANSFERASE"/>
    <property type="match status" value="1"/>
</dbReference>
<sequence>MGALDGLKVLDLSRILAGPFCTQMLADLGAEVWKIEPPKGDDTRSWGPPFLSKRKRQPPPSPLAGDEGNLAEPGEYPGWELGPEGESAYYLSCNRGKKSVVVNLKDPRGQQMVQELARQADVLVENYKTGDLARYGLDYATLFRLNPRLIYLSITGYGQTGPRAQEPGYDVAVQGLCGIMSVTGAPEGPPMRVPVAWIDLMTGLHGAVAVLAALQERAKSGLGQHIDLALFDVGLSAMVNLAQSYLLTGQLPERLGNAHPQIVPYGAFEAADGWFMLTIGNDEQYRRVCEATGHPELWDDPRFQTNAGRVTHRAELLPRLEAILRARPRKEWLERFTQAGVPVTPVNNLAEALAEPQAQARGMRQQVQHPWLGTVPLLGSPLAHFSRTPAQIRSHPPLLGEHTQEVLHAALGLSLEEISALEAAGVVKTHRGRSTGPTNTAAIPYTEE</sequence>
<name>A0A7C3DEX1_MEIRU</name>
<dbReference type="EMBL" id="DSWI01000010">
    <property type="protein sequence ID" value="HFG19769.1"/>
    <property type="molecule type" value="Genomic_DNA"/>
</dbReference>
<dbReference type="GO" id="GO:0008410">
    <property type="term" value="F:CoA-transferase activity"/>
    <property type="evidence" value="ECO:0007669"/>
    <property type="project" value="TreeGrafter"/>
</dbReference>
<dbReference type="InterPro" id="IPR050483">
    <property type="entry name" value="CoA-transferase_III_domain"/>
</dbReference>
<reference evidence="3" key="1">
    <citation type="journal article" date="2020" name="mSystems">
        <title>Genome- and Community-Level Interaction Insights into Carbon Utilization and Element Cycling Functions of Hydrothermarchaeota in Hydrothermal Sediment.</title>
        <authorList>
            <person name="Zhou Z."/>
            <person name="Liu Y."/>
            <person name="Xu W."/>
            <person name="Pan J."/>
            <person name="Luo Z.H."/>
            <person name="Li M."/>
        </authorList>
    </citation>
    <scope>NUCLEOTIDE SEQUENCE [LARGE SCALE GENOMIC DNA]</scope>
    <source>
        <strain evidence="3">SpSt-524</strain>
    </source>
</reference>
<evidence type="ECO:0000256" key="1">
    <source>
        <dbReference type="ARBA" id="ARBA00022679"/>
    </source>
</evidence>
<dbReference type="Pfam" id="PF02515">
    <property type="entry name" value="CoA_transf_3"/>
    <property type="match status" value="1"/>
</dbReference>
<evidence type="ECO:0000313" key="3">
    <source>
        <dbReference type="EMBL" id="HFG19769.1"/>
    </source>
</evidence>
<feature type="region of interest" description="Disordered" evidence="2">
    <location>
        <begin position="36"/>
        <end position="78"/>
    </location>
</feature>
<gene>
    <name evidence="3" type="ORF">ENS82_03480</name>
</gene>
<feature type="region of interest" description="Disordered" evidence="2">
    <location>
        <begin position="429"/>
        <end position="448"/>
    </location>
</feature>
<dbReference type="InterPro" id="IPR044855">
    <property type="entry name" value="CoA-Trfase_III_dom3_sf"/>
</dbReference>
<dbReference type="Gene3D" id="3.40.50.10540">
    <property type="entry name" value="Crotonobetainyl-coa:carnitine coa-transferase, domain 1"/>
    <property type="match status" value="1"/>
</dbReference>
<proteinExistence type="predicted"/>
<dbReference type="SUPFAM" id="SSF89796">
    <property type="entry name" value="CoA-transferase family III (CaiB/BaiF)"/>
    <property type="match status" value="1"/>
</dbReference>
<dbReference type="InterPro" id="IPR023606">
    <property type="entry name" value="CoA-Trfase_III_dom_1_sf"/>
</dbReference>
<dbReference type="AlphaFoldDB" id="A0A7C3DEX1"/>
<dbReference type="Gene3D" id="3.30.1540.10">
    <property type="entry name" value="formyl-coa transferase, domain 3"/>
    <property type="match status" value="1"/>
</dbReference>
<organism evidence="3">
    <name type="scientific">Meiothermus ruber</name>
    <dbReference type="NCBI Taxonomy" id="277"/>
    <lineage>
        <taxon>Bacteria</taxon>
        <taxon>Thermotogati</taxon>
        <taxon>Deinococcota</taxon>
        <taxon>Deinococci</taxon>
        <taxon>Thermales</taxon>
        <taxon>Thermaceae</taxon>
        <taxon>Meiothermus</taxon>
    </lineage>
</organism>
<comment type="caution">
    <text evidence="3">The sequence shown here is derived from an EMBL/GenBank/DDBJ whole genome shotgun (WGS) entry which is preliminary data.</text>
</comment>
<accession>A0A7C3DEX1</accession>
<keyword evidence="1 3" id="KW-0808">Transferase</keyword>
<dbReference type="InterPro" id="IPR003673">
    <property type="entry name" value="CoA-Trfase_fam_III"/>
</dbReference>